<dbReference type="AlphaFoldDB" id="A0A9J5WV02"/>
<gene>
    <name evidence="1" type="ORF">H5410_049720</name>
</gene>
<dbReference type="EMBL" id="JACXVP010000010">
    <property type="protein sequence ID" value="KAG5579093.1"/>
    <property type="molecule type" value="Genomic_DNA"/>
</dbReference>
<dbReference type="Proteomes" id="UP000824120">
    <property type="component" value="Chromosome 10"/>
</dbReference>
<proteinExistence type="predicted"/>
<name>A0A9J5WV02_SOLCO</name>
<evidence type="ECO:0000313" key="2">
    <source>
        <dbReference type="Proteomes" id="UP000824120"/>
    </source>
</evidence>
<sequence length="128" mass="14271">MFSSALCQPSSWVFPSYLSEVSLICFNDVICAKISQIHILTQGTGNTIAARVTGTNSRILSMEKDTYIRCLRMKKKKVISLNIGLSFHTEQGMAPISFYYFTSLCSGNLIVNLSIRFDENNNSIQSLS</sequence>
<protein>
    <submittedName>
        <fullName evidence="1">Uncharacterized protein</fullName>
    </submittedName>
</protein>
<comment type="caution">
    <text evidence="1">The sequence shown here is derived from an EMBL/GenBank/DDBJ whole genome shotgun (WGS) entry which is preliminary data.</text>
</comment>
<accession>A0A9J5WV02</accession>
<reference evidence="1 2" key="1">
    <citation type="submission" date="2020-09" db="EMBL/GenBank/DDBJ databases">
        <title>De no assembly of potato wild relative species, Solanum commersonii.</title>
        <authorList>
            <person name="Cho K."/>
        </authorList>
    </citation>
    <scope>NUCLEOTIDE SEQUENCE [LARGE SCALE GENOMIC DNA]</scope>
    <source>
        <strain evidence="1">LZ3.2</strain>
        <tissue evidence="1">Leaf</tissue>
    </source>
</reference>
<keyword evidence="2" id="KW-1185">Reference proteome</keyword>
<evidence type="ECO:0000313" key="1">
    <source>
        <dbReference type="EMBL" id="KAG5579093.1"/>
    </source>
</evidence>
<organism evidence="1 2">
    <name type="scientific">Solanum commersonii</name>
    <name type="common">Commerson's wild potato</name>
    <name type="synonym">Commerson's nightshade</name>
    <dbReference type="NCBI Taxonomy" id="4109"/>
    <lineage>
        <taxon>Eukaryota</taxon>
        <taxon>Viridiplantae</taxon>
        <taxon>Streptophyta</taxon>
        <taxon>Embryophyta</taxon>
        <taxon>Tracheophyta</taxon>
        <taxon>Spermatophyta</taxon>
        <taxon>Magnoliopsida</taxon>
        <taxon>eudicotyledons</taxon>
        <taxon>Gunneridae</taxon>
        <taxon>Pentapetalae</taxon>
        <taxon>asterids</taxon>
        <taxon>lamiids</taxon>
        <taxon>Solanales</taxon>
        <taxon>Solanaceae</taxon>
        <taxon>Solanoideae</taxon>
        <taxon>Solaneae</taxon>
        <taxon>Solanum</taxon>
    </lineage>
</organism>